<protein>
    <submittedName>
        <fullName evidence="1">Uncharacterized protein</fullName>
    </submittedName>
</protein>
<keyword evidence="2" id="KW-1185">Reference proteome</keyword>
<name>A0AA86S9K2_9FABA</name>
<dbReference type="Gramene" id="rna-AYBTSS11_LOCUS6032">
    <property type="protein sequence ID" value="CAJ1932865.1"/>
    <property type="gene ID" value="gene-AYBTSS11_LOCUS6032"/>
</dbReference>
<dbReference type="AlphaFoldDB" id="A0AA86S9K2"/>
<dbReference type="EMBL" id="OY731399">
    <property type="protein sequence ID" value="CAJ1932865.1"/>
    <property type="molecule type" value="Genomic_DNA"/>
</dbReference>
<accession>A0AA86S9K2</accession>
<organism evidence="1 2">
    <name type="scientific">Sphenostylis stenocarpa</name>
    <dbReference type="NCBI Taxonomy" id="92480"/>
    <lineage>
        <taxon>Eukaryota</taxon>
        <taxon>Viridiplantae</taxon>
        <taxon>Streptophyta</taxon>
        <taxon>Embryophyta</taxon>
        <taxon>Tracheophyta</taxon>
        <taxon>Spermatophyta</taxon>
        <taxon>Magnoliopsida</taxon>
        <taxon>eudicotyledons</taxon>
        <taxon>Gunneridae</taxon>
        <taxon>Pentapetalae</taxon>
        <taxon>rosids</taxon>
        <taxon>fabids</taxon>
        <taxon>Fabales</taxon>
        <taxon>Fabaceae</taxon>
        <taxon>Papilionoideae</taxon>
        <taxon>50 kb inversion clade</taxon>
        <taxon>NPAAA clade</taxon>
        <taxon>indigoferoid/millettioid clade</taxon>
        <taxon>Phaseoleae</taxon>
        <taxon>Sphenostylis</taxon>
    </lineage>
</organism>
<proteinExistence type="predicted"/>
<reference evidence="1" key="1">
    <citation type="submission" date="2023-10" db="EMBL/GenBank/DDBJ databases">
        <authorList>
            <person name="Domelevo Entfellner J.-B."/>
        </authorList>
    </citation>
    <scope>NUCLEOTIDE SEQUENCE</scope>
</reference>
<evidence type="ECO:0000313" key="2">
    <source>
        <dbReference type="Proteomes" id="UP001189624"/>
    </source>
</evidence>
<evidence type="ECO:0000313" key="1">
    <source>
        <dbReference type="EMBL" id="CAJ1932865.1"/>
    </source>
</evidence>
<dbReference type="Proteomes" id="UP001189624">
    <property type="component" value="Chromosome 2"/>
</dbReference>
<sequence>MLTTDKTLLSMRKKIRTKAEVDENGKREYAAGDLGSRLPGVLVTVATKGAGRRLAAAVAEAKWRGEGDVLGLPRRFLQRRVGARGFAEIRIGRRG</sequence>
<gene>
    <name evidence="1" type="ORF">AYBTSS11_LOCUS6032</name>
</gene>